<gene>
    <name evidence="2" type="ORF">G3I71_36245</name>
</gene>
<proteinExistence type="predicted"/>
<accession>A0A6B3C477</accession>
<sequence length="184" mass="20473">MAAQILRTTRQRKRLEYTVQSTERLEVPDDVAAIAANNPHLHYIVEHLAALAFTLFARPWGLAFAQMCLLSSDVPVVLSNAPDADDQLAAAAPADILLPLDPHRLLFLPGTGMRARDPRKRTDHRSLIPGRVGMTLVQVAYDVADAFVAHHPRHDPGQHWRPSGSRHPAPWNRDSQSAPTYTFE</sequence>
<organism evidence="2">
    <name type="scientific">Streptomyces sp. SID12501</name>
    <dbReference type="NCBI Taxonomy" id="2706042"/>
    <lineage>
        <taxon>Bacteria</taxon>
        <taxon>Bacillati</taxon>
        <taxon>Actinomycetota</taxon>
        <taxon>Actinomycetes</taxon>
        <taxon>Kitasatosporales</taxon>
        <taxon>Streptomycetaceae</taxon>
        <taxon>Streptomyces</taxon>
    </lineage>
</organism>
<comment type="caution">
    <text evidence="2">The sequence shown here is derived from an EMBL/GenBank/DDBJ whole genome shotgun (WGS) entry which is preliminary data.</text>
</comment>
<dbReference type="EMBL" id="JAAGLU010000039">
    <property type="protein sequence ID" value="NEC91132.1"/>
    <property type="molecule type" value="Genomic_DNA"/>
</dbReference>
<dbReference type="AlphaFoldDB" id="A0A6B3C477"/>
<protein>
    <submittedName>
        <fullName evidence="2">Uncharacterized protein</fullName>
    </submittedName>
</protein>
<feature type="region of interest" description="Disordered" evidence="1">
    <location>
        <begin position="153"/>
        <end position="184"/>
    </location>
</feature>
<name>A0A6B3C477_9ACTN</name>
<reference evidence="2" key="1">
    <citation type="submission" date="2020-01" db="EMBL/GenBank/DDBJ databases">
        <title>Insect and environment-associated Actinomycetes.</title>
        <authorList>
            <person name="Currrie C."/>
            <person name="Chevrette M."/>
            <person name="Carlson C."/>
            <person name="Stubbendieck R."/>
            <person name="Wendt-Pienkowski E."/>
        </authorList>
    </citation>
    <scope>NUCLEOTIDE SEQUENCE</scope>
    <source>
        <strain evidence="2">SID12501</strain>
    </source>
</reference>
<dbReference type="RefSeq" id="WP_164321512.1">
    <property type="nucleotide sequence ID" value="NZ_JAAGLU010000039.1"/>
</dbReference>
<evidence type="ECO:0000256" key="1">
    <source>
        <dbReference type="SAM" id="MobiDB-lite"/>
    </source>
</evidence>
<evidence type="ECO:0000313" key="2">
    <source>
        <dbReference type="EMBL" id="NEC91132.1"/>
    </source>
</evidence>
<feature type="compositionally biased region" description="Polar residues" evidence="1">
    <location>
        <begin position="173"/>
        <end position="184"/>
    </location>
</feature>